<keyword evidence="2" id="KW-0472">Membrane</keyword>
<keyword evidence="2" id="KW-1133">Transmembrane helix</keyword>
<feature type="transmembrane region" description="Helical" evidence="2">
    <location>
        <begin position="86"/>
        <end position="113"/>
    </location>
</feature>
<proteinExistence type="predicted"/>
<organism evidence="3 4">
    <name type="scientific">Cafeteria roenbergensis</name>
    <name type="common">Marine flagellate</name>
    <dbReference type="NCBI Taxonomy" id="33653"/>
    <lineage>
        <taxon>Eukaryota</taxon>
        <taxon>Sar</taxon>
        <taxon>Stramenopiles</taxon>
        <taxon>Bigyra</taxon>
        <taxon>Opalozoa</taxon>
        <taxon>Bicosoecida</taxon>
        <taxon>Cafeteriaceae</taxon>
        <taxon>Cafeteria</taxon>
    </lineage>
</organism>
<dbReference type="EMBL" id="VLTN01000009">
    <property type="protein sequence ID" value="KAA0155003.1"/>
    <property type="molecule type" value="Genomic_DNA"/>
</dbReference>
<keyword evidence="2" id="KW-0812">Transmembrane</keyword>
<feature type="transmembrane region" description="Helical" evidence="2">
    <location>
        <begin position="518"/>
        <end position="541"/>
    </location>
</feature>
<sequence>MLEPSPDGKTPPVVSQMSVGDAETFIYGIFGVLKALPPHEWTSTAGVRAFSTMVVNEIGYRNALEKGIGQREYDFALLLPAMAEQIIYAGTAFLVGVILTSLVAITVAVTSLWRRSINTMQLFLTFPAEVSGSLRQLASIQLEAADADGTAGMDGDEDDDEPAAPRFMADGPLVTEGETRSGRFGVEDESERRSGGVLSGGLSRAGSRRDLGGGRPRTPGDGKDDEPGETDEAMRNQVINEADATARWEAALQALKSLRRSRGRRSGSPLFRDRQFNVSNGFVVSSLLWLLLPVVMIGVWLGTVVLVSVASYDRSNGQAKRILQASHVRHHIDEIESYSMLAVSNQTILQNLLRIPGLQQTAVDYDATSTRKLAYEMHTLVYGGLACSAIKRCELIGPAREGPDTIAPESATMYLADGCLEVSAEQQAECRTVGGGVMNSGLQAAIARIGSVSRQFLVSFVGSNRTEANALEHSLVRQLTEMTHPHARAGFARATAHLIDSTLAVLIDGQNIALTATWVFALVYMGVTAIWLSSQVTQLAWPLRTARRLVRFLPADLILAVPNLRHGLREVAAGVRTKKRKREWCKWKCCTKPSRRVAIADAPATSTGSTKSRS</sequence>
<feature type="compositionally biased region" description="Basic and acidic residues" evidence="1">
    <location>
        <begin position="207"/>
        <end position="222"/>
    </location>
</feature>
<accession>A0A5A8CPM8</accession>
<reference evidence="3 4" key="1">
    <citation type="submission" date="2019-07" db="EMBL/GenBank/DDBJ databases">
        <title>Genomes of Cafeteria roenbergensis.</title>
        <authorList>
            <person name="Fischer M.G."/>
            <person name="Hackl T."/>
            <person name="Roman M."/>
        </authorList>
    </citation>
    <scope>NUCLEOTIDE SEQUENCE [LARGE SCALE GENOMIC DNA]</scope>
    <source>
        <strain evidence="3 4">BVI</strain>
    </source>
</reference>
<evidence type="ECO:0000313" key="4">
    <source>
        <dbReference type="Proteomes" id="UP000323011"/>
    </source>
</evidence>
<gene>
    <name evidence="3" type="ORF">FNF29_02146</name>
</gene>
<dbReference type="Proteomes" id="UP000323011">
    <property type="component" value="Unassembled WGS sequence"/>
</dbReference>
<evidence type="ECO:0000256" key="2">
    <source>
        <dbReference type="SAM" id="Phobius"/>
    </source>
</evidence>
<evidence type="ECO:0000313" key="3">
    <source>
        <dbReference type="EMBL" id="KAA0155003.1"/>
    </source>
</evidence>
<feature type="region of interest" description="Disordered" evidence="1">
    <location>
        <begin position="148"/>
        <end position="230"/>
    </location>
</feature>
<name>A0A5A8CPM8_CAFRO</name>
<keyword evidence="4" id="KW-1185">Reference proteome</keyword>
<protein>
    <submittedName>
        <fullName evidence="3">Uncharacterized protein</fullName>
    </submittedName>
</protein>
<comment type="caution">
    <text evidence="3">The sequence shown here is derived from an EMBL/GenBank/DDBJ whole genome shotgun (WGS) entry which is preliminary data.</text>
</comment>
<evidence type="ECO:0000256" key="1">
    <source>
        <dbReference type="SAM" id="MobiDB-lite"/>
    </source>
</evidence>
<dbReference type="AlphaFoldDB" id="A0A5A8CPM8"/>
<feature type="transmembrane region" description="Helical" evidence="2">
    <location>
        <begin position="282"/>
        <end position="312"/>
    </location>
</feature>